<evidence type="ECO:0000256" key="1">
    <source>
        <dbReference type="ARBA" id="ARBA00011073"/>
    </source>
</evidence>
<feature type="active site" description="Charge relay system" evidence="5">
    <location>
        <position position="74"/>
    </location>
</feature>
<dbReference type="GO" id="GO:0004252">
    <property type="term" value="F:serine-type endopeptidase activity"/>
    <property type="evidence" value="ECO:0007669"/>
    <property type="project" value="UniProtKB-UniRule"/>
</dbReference>
<dbReference type="AlphaFoldDB" id="A0A1Y1WQ50"/>
<evidence type="ECO:0000259" key="6">
    <source>
        <dbReference type="Pfam" id="PF00082"/>
    </source>
</evidence>
<feature type="active site" description="Charge relay system" evidence="5">
    <location>
        <position position="23"/>
    </location>
</feature>
<gene>
    <name evidence="7" type="ORF">BCR32DRAFT_178977</name>
</gene>
<dbReference type="InterPro" id="IPR000209">
    <property type="entry name" value="Peptidase_S8/S53_dom"/>
</dbReference>
<dbReference type="InterPro" id="IPR050131">
    <property type="entry name" value="Peptidase_S8_subtilisin-like"/>
</dbReference>
<reference evidence="7 8" key="1">
    <citation type="submission" date="2016-08" db="EMBL/GenBank/DDBJ databases">
        <title>A Parts List for Fungal Cellulosomes Revealed by Comparative Genomics.</title>
        <authorList>
            <consortium name="DOE Joint Genome Institute"/>
            <person name="Haitjema C.H."/>
            <person name="Gilmore S.P."/>
            <person name="Henske J.K."/>
            <person name="Solomon K.V."/>
            <person name="De Groot R."/>
            <person name="Kuo A."/>
            <person name="Mondo S.J."/>
            <person name="Salamov A.A."/>
            <person name="Labutti K."/>
            <person name="Zhao Z."/>
            <person name="Chiniquy J."/>
            <person name="Barry K."/>
            <person name="Brewer H.M."/>
            <person name="Purvine S.O."/>
            <person name="Wright A.T."/>
            <person name="Boxma B."/>
            <person name="Van Alen T."/>
            <person name="Hackstein J.H."/>
            <person name="Baker S.E."/>
            <person name="Grigoriev I.V."/>
            <person name="O'Malley M.A."/>
        </authorList>
    </citation>
    <scope>NUCLEOTIDE SEQUENCE [LARGE SCALE GENOMIC DNA]</scope>
    <source>
        <strain evidence="7 8">S4</strain>
    </source>
</reference>
<proteinExistence type="inferred from homology"/>
<dbReference type="PANTHER" id="PTHR43806:SF11">
    <property type="entry name" value="CEREVISIN-RELATED"/>
    <property type="match status" value="1"/>
</dbReference>
<keyword evidence="2 5" id="KW-0645">Protease</keyword>
<name>A0A1Y1WQ50_9FUNG</name>
<feature type="active site" description="Charge relay system" evidence="5">
    <location>
        <position position="236"/>
    </location>
</feature>
<sequence length="247" mass="27232">QKYDNNYYYPSSAGKGIDIYFIDLGLQLNHPDFDTYKGTSDERTISCEARFYDLEYIDNRDGKYECNTQPMAFHGNMVASVAGGTLYGVAKKANLHMLDVDLTFGNEIIALDYIFKNGKPHKTIISISMIGNTYLEAYDDKIQDLINAGFIVIVAAGNYNSNSCYPENDERFMLPAGLKNVITVGATVDTIGTNMENIYSKASYSNYGECVDIHAPGQVIYASRFSDDFEIVHGTSCSTPLVAGVAA</sequence>
<feature type="non-terminal residue" evidence="7">
    <location>
        <position position="247"/>
    </location>
</feature>
<keyword evidence="4 5" id="KW-0720">Serine protease</keyword>
<evidence type="ECO:0000313" key="8">
    <source>
        <dbReference type="Proteomes" id="UP000193944"/>
    </source>
</evidence>
<dbReference type="GO" id="GO:0006508">
    <property type="term" value="P:proteolysis"/>
    <property type="evidence" value="ECO:0007669"/>
    <property type="project" value="UniProtKB-KW"/>
</dbReference>
<evidence type="ECO:0000256" key="3">
    <source>
        <dbReference type="ARBA" id="ARBA00022801"/>
    </source>
</evidence>
<dbReference type="PANTHER" id="PTHR43806">
    <property type="entry name" value="PEPTIDASE S8"/>
    <property type="match status" value="1"/>
</dbReference>
<evidence type="ECO:0000256" key="5">
    <source>
        <dbReference type="PROSITE-ProRule" id="PRU01240"/>
    </source>
</evidence>
<protein>
    <submittedName>
        <fullName evidence="7">Subtilisin-like protein</fullName>
    </submittedName>
</protein>
<dbReference type="InterPro" id="IPR015500">
    <property type="entry name" value="Peptidase_S8_subtilisin-rel"/>
</dbReference>
<dbReference type="Proteomes" id="UP000193944">
    <property type="component" value="Unassembled WGS sequence"/>
</dbReference>
<organism evidence="7 8">
    <name type="scientific">Anaeromyces robustus</name>
    <dbReference type="NCBI Taxonomy" id="1754192"/>
    <lineage>
        <taxon>Eukaryota</taxon>
        <taxon>Fungi</taxon>
        <taxon>Fungi incertae sedis</taxon>
        <taxon>Chytridiomycota</taxon>
        <taxon>Chytridiomycota incertae sedis</taxon>
        <taxon>Neocallimastigomycetes</taxon>
        <taxon>Neocallimastigales</taxon>
        <taxon>Neocallimastigaceae</taxon>
        <taxon>Anaeromyces</taxon>
    </lineage>
</organism>
<keyword evidence="3 5" id="KW-0378">Hydrolase</keyword>
<dbReference type="GO" id="GO:0005615">
    <property type="term" value="C:extracellular space"/>
    <property type="evidence" value="ECO:0007669"/>
    <property type="project" value="TreeGrafter"/>
</dbReference>
<dbReference type="OrthoDB" id="2146718at2759"/>
<dbReference type="Pfam" id="PF00082">
    <property type="entry name" value="Peptidase_S8"/>
    <property type="match status" value="1"/>
</dbReference>
<accession>A0A1Y1WQ50</accession>
<reference evidence="7 8" key="2">
    <citation type="submission" date="2016-08" db="EMBL/GenBank/DDBJ databases">
        <title>Pervasive Adenine N6-methylation of Active Genes in Fungi.</title>
        <authorList>
            <consortium name="DOE Joint Genome Institute"/>
            <person name="Mondo S.J."/>
            <person name="Dannebaum R.O."/>
            <person name="Kuo R.C."/>
            <person name="Labutti K."/>
            <person name="Haridas S."/>
            <person name="Kuo A."/>
            <person name="Salamov A."/>
            <person name="Ahrendt S.R."/>
            <person name="Lipzen A."/>
            <person name="Sullivan W."/>
            <person name="Andreopoulos W.B."/>
            <person name="Clum A."/>
            <person name="Lindquist E."/>
            <person name="Daum C."/>
            <person name="Ramamoorthy G.K."/>
            <person name="Gryganskyi A."/>
            <person name="Culley D."/>
            <person name="Magnuson J.K."/>
            <person name="James T.Y."/>
            <person name="O'Malley M.A."/>
            <person name="Stajich J.E."/>
            <person name="Spatafora J.W."/>
            <person name="Visel A."/>
            <person name="Grigoriev I.V."/>
        </authorList>
    </citation>
    <scope>NUCLEOTIDE SEQUENCE [LARGE SCALE GENOMIC DNA]</scope>
    <source>
        <strain evidence="7 8">S4</strain>
    </source>
</reference>
<evidence type="ECO:0000256" key="4">
    <source>
        <dbReference type="ARBA" id="ARBA00022825"/>
    </source>
</evidence>
<dbReference type="PRINTS" id="PR00723">
    <property type="entry name" value="SUBTILISIN"/>
</dbReference>
<keyword evidence="8" id="KW-1185">Reference proteome</keyword>
<dbReference type="InterPro" id="IPR036852">
    <property type="entry name" value="Peptidase_S8/S53_dom_sf"/>
</dbReference>
<dbReference type="InterPro" id="IPR023828">
    <property type="entry name" value="Peptidase_S8_Ser-AS"/>
</dbReference>
<feature type="domain" description="Peptidase S8/S53" evidence="6">
    <location>
        <begin position="14"/>
        <end position="247"/>
    </location>
</feature>
<evidence type="ECO:0000313" key="7">
    <source>
        <dbReference type="EMBL" id="ORX75612.1"/>
    </source>
</evidence>
<comment type="caution">
    <text evidence="7">The sequence shown here is derived from an EMBL/GenBank/DDBJ whole genome shotgun (WGS) entry which is preliminary data.</text>
</comment>
<dbReference type="SUPFAM" id="SSF52743">
    <property type="entry name" value="Subtilisin-like"/>
    <property type="match status" value="1"/>
</dbReference>
<feature type="non-terminal residue" evidence="7">
    <location>
        <position position="1"/>
    </location>
</feature>
<dbReference type="Gene3D" id="3.40.50.200">
    <property type="entry name" value="Peptidase S8/S53 domain"/>
    <property type="match status" value="1"/>
</dbReference>
<dbReference type="PROSITE" id="PS51892">
    <property type="entry name" value="SUBTILASE"/>
    <property type="match status" value="1"/>
</dbReference>
<dbReference type="PROSITE" id="PS00138">
    <property type="entry name" value="SUBTILASE_SER"/>
    <property type="match status" value="1"/>
</dbReference>
<comment type="similarity">
    <text evidence="1 5">Belongs to the peptidase S8 family.</text>
</comment>
<dbReference type="EMBL" id="MCFG01000347">
    <property type="protein sequence ID" value="ORX75612.1"/>
    <property type="molecule type" value="Genomic_DNA"/>
</dbReference>
<evidence type="ECO:0000256" key="2">
    <source>
        <dbReference type="ARBA" id="ARBA00022670"/>
    </source>
</evidence>